<dbReference type="RefSeq" id="WP_083188893.1">
    <property type="nucleotide sequence ID" value="NZ_FRBM01000008.1"/>
</dbReference>
<dbReference type="STRING" id="1423959.SAMN05444407_108213"/>
<dbReference type="Pfam" id="PF14092">
    <property type="entry name" value="DUF4270"/>
    <property type="match status" value="1"/>
</dbReference>
<feature type="signal peptide" evidence="1">
    <location>
        <begin position="1"/>
        <end position="22"/>
    </location>
</feature>
<dbReference type="Proteomes" id="UP000184069">
    <property type="component" value="Unassembled WGS sequence"/>
</dbReference>
<sequence length="545" mass="60083">MTHTLKRTFAMLLMAVFGSALLYNCEPDPDSLGQQLFDKDAANAHELALPIIAYNINNNDSIRSDALGLLATGGSTVGVLGAFKEGQFGMQKASYITQLRMPASFDFGDNPVVDSVVMVIRTPANTADDTYYMADKVVAPGAYDKDDFPVGNDKATVSIEKKTYPIFKYGKDGDAFKSMKINVNEVTSFLDAGKTEFTRSTASGVTTGALLGSGVFDGNVSSVVINKKSDNTPVFEAKLGFRINLDKTFFQQKILDQKGKPVLQDAANFTRYFNGIKLSVEENDGYLFQFSPNDMQLIMYYKSDKTVNGTVTRSRETINFDLGSNNFHLGQYTYDRSTSALGNAIPTFTKDGDSRIYLQGMGGPSMGVKIPDNIINDLRDNFKNNKAAIVGARIRVYVDMNNTFVNAQSTAANRKFTLTNLPYDKDGKMDYSKLAFTSDTNAGFPLYYYYAKKDDTPEYYDIVVTKTIKNIVEGKDGTPTLDPNDPLLFNLGTFVKNPQNNGNPYGARYTSRATDMNRVVLIGSDSSNEQNRIKLVVTYSTANNK</sequence>
<dbReference type="OrthoDB" id="1466062at2"/>
<evidence type="ECO:0000313" key="2">
    <source>
        <dbReference type="EMBL" id="SHM02438.1"/>
    </source>
</evidence>
<organism evidence="2 3">
    <name type="scientific">Chryseobacterium contaminans</name>
    <dbReference type="NCBI Taxonomy" id="1423959"/>
    <lineage>
        <taxon>Bacteria</taxon>
        <taxon>Pseudomonadati</taxon>
        <taxon>Bacteroidota</taxon>
        <taxon>Flavobacteriia</taxon>
        <taxon>Flavobacteriales</taxon>
        <taxon>Weeksellaceae</taxon>
        <taxon>Chryseobacterium group</taxon>
        <taxon>Chryseobacterium</taxon>
    </lineage>
</organism>
<keyword evidence="1" id="KW-0732">Signal</keyword>
<dbReference type="InterPro" id="IPR025366">
    <property type="entry name" value="DUF4270"/>
</dbReference>
<accession>A0A1M7FF73</accession>
<evidence type="ECO:0000256" key="1">
    <source>
        <dbReference type="SAM" id="SignalP"/>
    </source>
</evidence>
<feature type="chain" id="PRO_5012070857" description="DUF4270 domain-containing protein" evidence="1">
    <location>
        <begin position="23"/>
        <end position="545"/>
    </location>
</feature>
<evidence type="ECO:0008006" key="4">
    <source>
        <dbReference type="Google" id="ProtNLM"/>
    </source>
</evidence>
<protein>
    <recommendedName>
        <fullName evidence="4">DUF4270 domain-containing protein</fullName>
    </recommendedName>
</protein>
<evidence type="ECO:0000313" key="3">
    <source>
        <dbReference type="Proteomes" id="UP000184069"/>
    </source>
</evidence>
<name>A0A1M7FF73_9FLAO</name>
<proteinExistence type="predicted"/>
<reference evidence="2 3" key="1">
    <citation type="submission" date="2016-11" db="EMBL/GenBank/DDBJ databases">
        <authorList>
            <person name="Jaros S."/>
            <person name="Januszkiewicz K."/>
            <person name="Wedrychowicz H."/>
        </authorList>
    </citation>
    <scope>NUCLEOTIDE SEQUENCE [LARGE SCALE GENOMIC DNA]</scope>
    <source>
        <strain evidence="2 3">DSM 27621</strain>
    </source>
</reference>
<gene>
    <name evidence="2" type="ORF">SAMN05444407_108213</name>
</gene>
<dbReference type="AlphaFoldDB" id="A0A1M7FF73"/>
<dbReference type="EMBL" id="FRBM01000008">
    <property type="protein sequence ID" value="SHM02438.1"/>
    <property type="molecule type" value="Genomic_DNA"/>
</dbReference>